<dbReference type="InterPro" id="IPR007842">
    <property type="entry name" value="HEPN_dom"/>
</dbReference>
<dbReference type="Gene3D" id="3.30.460.10">
    <property type="entry name" value="Beta Polymerase, domain 2"/>
    <property type="match status" value="1"/>
</dbReference>
<evidence type="ECO:0000259" key="1">
    <source>
        <dbReference type="PROSITE" id="PS50910"/>
    </source>
</evidence>
<sequence length="302" mass="35402">MKNNLDHLPEFKQHELKTMSVIFRDTLADYIENKQGSKREFRILKIILFGSHAKGSWVNDPDNGYVSDYDILVVVNNDDLVEDDVVWQRAKEEIDRKVTSAPLGLIVHSLRDVNERLQQGHYFFRDIREEGIEIFSATPKEFIQPGDLTDEEKQAIAKKHYDQWFTSANEFFLYFYPMVKNGHFKTAAFQLHQVTEKLYACALLTCTNYLPKSHNIEKLSKLCAQIDPEFKAIFPLDNKFHRRSFRRLQRAYIEARYSEHFEITGEELDYLAGEVVKLKGVVERVCLQQIELPPIKKPNKEK</sequence>
<accession>A0A1M7Z1Z5</accession>
<dbReference type="Proteomes" id="UP000184600">
    <property type="component" value="Unassembled WGS sequence"/>
</dbReference>
<name>A0A1M7Z1Z5_9VIBR</name>
<dbReference type="PANTHER" id="PTHR33933:SF1">
    <property type="entry name" value="PROTEIN ADENYLYLTRANSFERASE MNTA-RELATED"/>
    <property type="match status" value="1"/>
</dbReference>
<protein>
    <submittedName>
        <fullName evidence="2">HEPN domain protein</fullName>
    </submittedName>
</protein>
<evidence type="ECO:0000313" key="3">
    <source>
        <dbReference type="Proteomes" id="UP000184600"/>
    </source>
</evidence>
<dbReference type="STRING" id="1117707.VQ7734_04753"/>
<gene>
    <name evidence="2" type="ORF">VQ7734_04753</name>
</gene>
<feature type="domain" description="HEPN" evidence="1">
    <location>
        <begin position="165"/>
        <end position="285"/>
    </location>
</feature>
<dbReference type="Pfam" id="PF05168">
    <property type="entry name" value="HEPN"/>
    <property type="match status" value="1"/>
</dbReference>
<dbReference type="SUPFAM" id="SSF81301">
    <property type="entry name" value="Nucleotidyltransferase"/>
    <property type="match status" value="1"/>
</dbReference>
<dbReference type="InterPro" id="IPR052548">
    <property type="entry name" value="Type_VII_TA_antitoxin"/>
</dbReference>
<dbReference type="Gene3D" id="1.20.120.330">
    <property type="entry name" value="Nucleotidyltransferases domain 2"/>
    <property type="match status" value="1"/>
</dbReference>
<evidence type="ECO:0000313" key="2">
    <source>
        <dbReference type="EMBL" id="SHO58978.1"/>
    </source>
</evidence>
<dbReference type="OrthoDB" id="5851004at2"/>
<dbReference type="EMBL" id="FRFG01000087">
    <property type="protein sequence ID" value="SHO58978.1"/>
    <property type="molecule type" value="Genomic_DNA"/>
</dbReference>
<dbReference type="PROSITE" id="PS50910">
    <property type="entry name" value="HEPN"/>
    <property type="match status" value="1"/>
</dbReference>
<dbReference type="InterPro" id="IPR043519">
    <property type="entry name" value="NT_sf"/>
</dbReference>
<proteinExistence type="predicted"/>
<reference evidence="3" key="1">
    <citation type="submission" date="2016-12" db="EMBL/GenBank/DDBJ databases">
        <authorList>
            <person name="Rodrigo-Torres L."/>
            <person name="Arahal R.D."/>
            <person name="Lucena T."/>
        </authorList>
    </citation>
    <scope>NUCLEOTIDE SEQUENCE [LARGE SCALE GENOMIC DNA]</scope>
</reference>
<dbReference type="PANTHER" id="PTHR33933">
    <property type="entry name" value="NUCLEOTIDYLTRANSFERASE"/>
    <property type="match status" value="1"/>
</dbReference>
<dbReference type="RefSeq" id="WP_073586415.1">
    <property type="nucleotide sequence ID" value="NZ_AP024898.1"/>
</dbReference>
<organism evidence="2 3">
    <name type="scientific">Vibrio quintilis</name>
    <dbReference type="NCBI Taxonomy" id="1117707"/>
    <lineage>
        <taxon>Bacteria</taxon>
        <taxon>Pseudomonadati</taxon>
        <taxon>Pseudomonadota</taxon>
        <taxon>Gammaproteobacteria</taxon>
        <taxon>Vibrionales</taxon>
        <taxon>Vibrionaceae</taxon>
        <taxon>Vibrio</taxon>
    </lineage>
</organism>
<dbReference type="SUPFAM" id="SSF81593">
    <property type="entry name" value="Nucleotidyltransferase substrate binding subunit/domain"/>
    <property type="match status" value="1"/>
</dbReference>
<dbReference type="SMART" id="SM00748">
    <property type="entry name" value="HEPN"/>
    <property type="match status" value="1"/>
</dbReference>
<keyword evidence="3" id="KW-1185">Reference proteome</keyword>
<dbReference type="AlphaFoldDB" id="A0A1M7Z1Z5"/>